<dbReference type="PANTHER" id="PTHR36204:SF1">
    <property type="entry name" value="N-ACETYLMANNOSAMINE-6-PHOSPHATE 2-EPIMERASE-RELATED"/>
    <property type="match status" value="1"/>
</dbReference>
<dbReference type="NCBIfam" id="NF002231">
    <property type="entry name" value="PRK01130.1"/>
    <property type="match status" value="1"/>
</dbReference>
<accession>A0A918K2Q0</accession>
<evidence type="ECO:0000256" key="1">
    <source>
        <dbReference type="ARBA" id="ARBA00000056"/>
    </source>
</evidence>
<evidence type="ECO:0000313" key="7">
    <source>
        <dbReference type="EMBL" id="GGX41807.1"/>
    </source>
</evidence>
<evidence type="ECO:0000256" key="6">
    <source>
        <dbReference type="ARBA" id="ARBA00023277"/>
    </source>
</evidence>
<sequence length="189" mass="20284">MRIEGAERVAAVAAVTHKPLVGIVKRDLEDSPVRITPYLEDVDSLADAGATIIAFDATDRIRPVPAKEVLARIHERGCMAMADCSTFEEGAEMVQAGCDLIASTLSGYVDGPVPNEPDFQLVKRWSDKGWLVVAEGRIRTAQDAHEAIKAGALAVTVGSAITRPDDVTGWFLSAMNKVNESALEGREPQ</sequence>
<dbReference type="InterPro" id="IPR011060">
    <property type="entry name" value="RibuloseP-bd_barrel"/>
</dbReference>
<organism evidence="7 8">
    <name type="scientific">Saccharospirillum salsuginis</name>
    <dbReference type="NCBI Taxonomy" id="418750"/>
    <lineage>
        <taxon>Bacteria</taxon>
        <taxon>Pseudomonadati</taxon>
        <taxon>Pseudomonadota</taxon>
        <taxon>Gammaproteobacteria</taxon>
        <taxon>Oceanospirillales</taxon>
        <taxon>Saccharospirillaceae</taxon>
        <taxon>Saccharospirillum</taxon>
    </lineage>
</organism>
<keyword evidence="8" id="KW-1185">Reference proteome</keyword>
<keyword evidence="6" id="KW-0119">Carbohydrate metabolism</keyword>
<evidence type="ECO:0000256" key="4">
    <source>
        <dbReference type="ARBA" id="ARBA00013180"/>
    </source>
</evidence>
<dbReference type="Proteomes" id="UP000626148">
    <property type="component" value="Unassembled WGS sequence"/>
</dbReference>
<dbReference type="GO" id="GO:0047465">
    <property type="term" value="F:N-acylglucosamine-6-phosphate 2-epimerase activity"/>
    <property type="evidence" value="ECO:0007669"/>
    <property type="project" value="UniProtKB-EC"/>
</dbReference>
<dbReference type="EC" id="5.1.3.9" evidence="4"/>
<gene>
    <name evidence="7" type="ORF">GCM10007392_05900</name>
</gene>
<protein>
    <recommendedName>
        <fullName evidence="4">N-acylglucosamine-6-phosphate 2-epimerase</fullName>
        <ecNumber evidence="4">5.1.3.9</ecNumber>
    </recommendedName>
</protein>
<dbReference type="InterPro" id="IPR013785">
    <property type="entry name" value="Aldolase_TIM"/>
</dbReference>
<comment type="pathway">
    <text evidence="3">Amino-sugar metabolism; N-acetylneuraminate degradation; D-fructose 6-phosphate from N-acetylneuraminate: step 3/5.</text>
</comment>
<dbReference type="GO" id="GO:0005829">
    <property type="term" value="C:cytosol"/>
    <property type="evidence" value="ECO:0007669"/>
    <property type="project" value="TreeGrafter"/>
</dbReference>
<comment type="caution">
    <text evidence="7">The sequence shown here is derived from an EMBL/GenBank/DDBJ whole genome shotgun (WGS) entry which is preliminary data.</text>
</comment>
<comment type="function">
    <text evidence="2">Converts N-acetylmannosamine-6-phosphate (ManNAc-6-P) to N-acetylglucosamine-6-phosphate (GlcNAc-6-P).</text>
</comment>
<dbReference type="InterPro" id="IPR007260">
    <property type="entry name" value="NanE"/>
</dbReference>
<name>A0A918K2Q0_9GAMM</name>
<reference evidence="7" key="2">
    <citation type="submission" date="2020-09" db="EMBL/GenBank/DDBJ databases">
        <authorList>
            <person name="Sun Q."/>
            <person name="Kim S."/>
        </authorList>
    </citation>
    <scope>NUCLEOTIDE SEQUENCE</scope>
    <source>
        <strain evidence="7">KCTC 22169</strain>
    </source>
</reference>
<reference evidence="7" key="1">
    <citation type="journal article" date="2014" name="Int. J. Syst. Evol. Microbiol.">
        <title>Complete genome sequence of Corynebacterium casei LMG S-19264T (=DSM 44701T), isolated from a smear-ripened cheese.</title>
        <authorList>
            <consortium name="US DOE Joint Genome Institute (JGI-PGF)"/>
            <person name="Walter F."/>
            <person name="Albersmeier A."/>
            <person name="Kalinowski J."/>
            <person name="Ruckert C."/>
        </authorList>
    </citation>
    <scope>NUCLEOTIDE SEQUENCE</scope>
    <source>
        <strain evidence="7">KCTC 22169</strain>
    </source>
</reference>
<dbReference type="EMBL" id="BMXR01000001">
    <property type="protein sequence ID" value="GGX41807.1"/>
    <property type="molecule type" value="Genomic_DNA"/>
</dbReference>
<keyword evidence="5" id="KW-0413">Isomerase</keyword>
<evidence type="ECO:0000256" key="3">
    <source>
        <dbReference type="ARBA" id="ARBA00005081"/>
    </source>
</evidence>
<evidence type="ECO:0000256" key="2">
    <source>
        <dbReference type="ARBA" id="ARBA00002147"/>
    </source>
</evidence>
<dbReference type="AlphaFoldDB" id="A0A918K2Q0"/>
<evidence type="ECO:0000313" key="8">
    <source>
        <dbReference type="Proteomes" id="UP000626148"/>
    </source>
</evidence>
<dbReference type="GO" id="GO:0006053">
    <property type="term" value="P:N-acetylmannosamine catabolic process"/>
    <property type="evidence" value="ECO:0007669"/>
    <property type="project" value="TreeGrafter"/>
</dbReference>
<dbReference type="SUPFAM" id="SSF51366">
    <property type="entry name" value="Ribulose-phoshate binding barrel"/>
    <property type="match status" value="1"/>
</dbReference>
<comment type="catalytic activity">
    <reaction evidence="1">
        <text>an N-acyl-D-glucosamine 6-phosphate = an N-acyl-D-mannosamine 6-phosphate</text>
        <dbReference type="Rhea" id="RHEA:23932"/>
        <dbReference type="ChEBI" id="CHEBI:57599"/>
        <dbReference type="ChEBI" id="CHEBI:57666"/>
        <dbReference type="EC" id="5.1.3.9"/>
    </reaction>
</comment>
<dbReference type="PANTHER" id="PTHR36204">
    <property type="entry name" value="N-ACETYLMANNOSAMINE-6-PHOSPHATE 2-EPIMERASE-RELATED"/>
    <property type="match status" value="1"/>
</dbReference>
<proteinExistence type="predicted"/>
<evidence type="ECO:0000256" key="5">
    <source>
        <dbReference type="ARBA" id="ARBA00023235"/>
    </source>
</evidence>
<dbReference type="GO" id="GO:0019262">
    <property type="term" value="P:N-acetylneuraminate catabolic process"/>
    <property type="evidence" value="ECO:0007669"/>
    <property type="project" value="TreeGrafter"/>
</dbReference>
<dbReference type="Gene3D" id="3.20.20.70">
    <property type="entry name" value="Aldolase class I"/>
    <property type="match status" value="1"/>
</dbReference>
<dbReference type="Pfam" id="PF04131">
    <property type="entry name" value="NanE"/>
    <property type="match status" value="1"/>
</dbReference>